<dbReference type="GO" id="GO:0016787">
    <property type="term" value="F:hydrolase activity"/>
    <property type="evidence" value="ECO:0007669"/>
    <property type="project" value="UniProtKB-KW"/>
</dbReference>
<dbReference type="Proteomes" id="UP000030351">
    <property type="component" value="Unassembled WGS sequence"/>
</dbReference>
<gene>
    <name evidence="5" type="ORF">NG99_22805</name>
</gene>
<dbReference type="SMART" id="SM00797">
    <property type="entry name" value="AHS2"/>
    <property type="match status" value="1"/>
</dbReference>
<evidence type="ECO:0000313" key="5">
    <source>
        <dbReference type="EMBL" id="KGT87812.1"/>
    </source>
</evidence>
<dbReference type="SUPFAM" id="SSF50891">
    <property type="entry name" value="Cyclophilin-like"/>
    <property type="match status" value="1"/>
</dbReference>
<comment type="caution">
    <text evidence="5">The sequence shown here is derived from an EMBL/GenBank/DDBJ whole genome shotgun (WGS) entry which is preliminary data.</text>
</comment>
<accession>A0A0A3YLX8</accession>
<dbReference type="PANTHER" id="PTHR43309">
    <property type="entry name" value="5-OXOPROLINASE SUBUNIT C"/>
    <property type="match status" value="1"/>
</dbReference>
<keyword evidence="1" id="KW-0547">Nucleotide-binding</keyword>
<name>A0A0A3YLX8_9GAMM</name>
<keyword evidence="3" id="KW-0067">ATP-binding</keyword>
<dbReference type="NCBIfam" id="TIGR00724">
    <property type="entry name" value="urea_amlyse_rel"/>
    <property type="match status" value="1"/>
</dbReference>
<feature type="domain" description="Carboxyltransferase" evidence="4">
    <location>
        <begin position="25"/>
        <end position="304"/>
    </location>
</feature>
<protein>
    <submittedName>
        <fullName evidence="5">Allophanate hydrolase</fullName>
    </submittedName>
</protein>
<dbReference type="Pfam" id="PF02626">
    <property type="entry name" value="CT_A_B"/>
    <property type="match status" value="1"/>
</dbReference>
<evidence type="ECO:0000256" key="1">
    <source>
        <dbReference type="ARBA" id="ARBA00022741"/>
    </source>
</evidence>
<organism evidence="5 6">
    <name type="scientific">Erwinia typographi</name>
    <dbReference type="NCBI Taxonomy" id="371042"/>
    <lineage>
        <taxon>Bacteria</taxon>
        <taxon>Pseudomonadati</taxon>
        <taxon>Pseudomonadota</taxon>
        <taxon>Gammaproteobacteria</taxon>
        <taxon>Enterobacterales</taxon>
        <taxon>Erwiniaceae</taxon>
        <taxon>Erwinia</taxon>
    </lineage>
</organism>
<dbReference type="AlphaFoldDB" id="A0A0A3YLX8"/>
<dbReference type="STRING" id="371042.NG99_22805"/>
<evidence type="ECO:0000256" key="2">
    <source>
        <dbReference type="ARBA" id="ARBA00022801"/>
    </source>
</evidence>
<evidence type="ECO:0000256" key="3">
    <source>
        <dbReference type="ARBA" id="ARBA00022840"/>
    </source>
</evidence>
<dbReference type="PANTHER" id="PTHR43309:SF5">
    <property type="entry name" value="5-OXOPROLINASE SUBUNIT C"/>
    <property type="match status" value="1"/>
</dbReference>
<keyword evidence="2 5" id="KW-0378">Hydrolase</keyword>
<evidence type="ECO:0000259" key="4">
    <source>
        <dbReference type="SMART" id="SM00797"/>
    </source>
</evidence>
<sequence length="316" mass="34191">MLRFEVLSPGLFTTLQDLGRFGFEDQGVPPAGTMDEFSASIANALVDNPADTGVLELTLTGPTLHLAGDAPVYVALTGHLAINLNGKPQVGYQCFKLQPGDILSIPRVLSGARGYLAVAGGFRAKPVMGSVSTLVRAGLGGFAGRQLIKGDSLPLLSSRKPPVINQLTQRILPQQERRPIRMIWGPQDDYFSDEAKRAFTSSSWTLSDQCDRMGYRLSGMAIPHEKGFNIVSDAIARGSIQIPGNGQPIVAMNDRQTTGGYPKIATVIRADHARMGQFKPGETLSFEAVSVGKAEDLWRGRQALFQQWLWAIRAGE</sequence>
<dbReference type="eggNOG" id="COG1984">
    <property type="taxonomic scope" value="Bacteria"/>
</dbReference>
<dbReference type="Gene3D" id="2.40.100.10">
    <property type="entry name" value="Cyclophilin-like"/>
    <property type="match status" value="1"/>
</dbReference>
<dbReference type="OrthoDB" id="9768696at2"/>
<reference evidence="5 6" key="1">
    <citation type="submission" date="2014-10" db="EMBL/GenBank/DDBJ databases">
        <title>Genome sequence of Erwinia typographi M043b.</title>
        <authorList>
            <person name="Chan K.-G."/>
            <person name="Tan W.-S."/>
        </authorList>
    </citation>
    <scope>NUCLEOTIDE SEQUENCE [LARGE SCALE GENOMIC DNA]</scope>
    <source>
        <strain evidence="5 6">M043b</strain>
    </source>
</reference>
<dbReference type="EMBL" id="JRUQ01000069">
    <property type="protein sequence ID" value="KGT87812.1"/>
    <property type="molecule type" value="Genomic_DNA"/>
</dbReference>
<dbReference type="InterPro" id="IPR003778">
    <property type="entry name" value="CT_A_B"/>
</dbReference>
<dbReference type="GO" id="GO:0005524">
    <property type="term" value="F:ATP binding"/>
    <property type="evidence" value="ECO:0007669"/>
    <property type="project" value="UniProtKB-KW"/>
</dbReference>
<keyword evidence="6" id="KW-1185">Reference proteome</keyword>
<dbReference type="InterPro" id="IPR052708">
    <property type="entry name" value="PxpC"/>
</dbReference>
<dbReference type="InterPro" id="IPR029000">
    <property type="entry name" value="Cyclophilin-like_dom_sf"/>
</dbReference>
<dbReference type="RefSeq" id="WP_034898154.1">
    <property type="nucleotide sequence ID" value="NZ_JRUQ01000069.1"/>
</dbReference>
<evidence type="ECO:0000313" key="6">
    <source>
        <dbReference type="Proteomes" id="UP000030351"/>
    </source>
</evidence>
<proteinExistence type="predicted"/>